<dbReference type="GO" id="GO:0016020">
    <property type="term" value="C:membrane"/>
    <property type="evidence" value="ECO:0007669"/>
    <property type="project" value="UniProtKB-SubCell"/>
</dbReference>
<feature type="transmembrane region" description="Helical" evidence="6">
    <location>
        <begin position="250"/>
        <end position="268"/>
    </location>
</feature>
<feature type="transmembrane region" description="Helical" evidence="6">
    <location>
        <begin position="125"/>
        <end position="142"/>
    </location>
</feature>
<evidence type="ECO:0000313" key="9">
    <source>
        <dbReference type="Proteomes" id="UP000092565"/>
    </source>
</evidence>
<dbReference type="EMBL" id="CP015124">
    <property type="protein sequence ID" value="ANP36611.1"/>
    <property type="molecule type" value="Genomic_DNA"/>
</dbReference>
<feature type="transmembrane region" description="Helical" evidence="6">
    <location>
        <begin position="217"/>
        <end position="238"/>
    </location>
</feature>
<dbReference type="RefSeq" id="WP_165832694.1">
    <property type="nucleotide sequence ID" value="NZ_CP015124.1"/>
</dbReference>
<comment type="similarity">
    <text evidence="2">Belongs to the EamA transporter family.</text>
</comment>
<dbReference type="InterPro" id="IPR037185">
    <property type="entry name" value="EmrE-like"/>
</dbReference>
<feature type="domain" description="EamA" evidence="7">
    <location>
        <begin position="157"/>
        <end position="292"/>
    </location>
</feature>
<accession>A0A1B0ZR59</accession>
<evidence type="ECO:0000256" key="5">
    <source>
        <dbReference type="ARBA" id="ARBA00023136"/>
    </source>
</evidence>
<feature type="transmembrane region" description="Helical" evidence="6">
    <location>
        <begin position="38"/>
        <end position="59"/>
    </location>
</feature>
<comment type="subcellular location">
    <subcellularLocation>
        <location evidence="1">Membrane</location>
        <topology evidence="1">Multi-pass membrane protein</topology>
    </subcellularLocation>
</comment>
<evidence type="ECO:0000256" key="2">
    <source>
        <dbReference type="ARBA" id="ARBA00007362"/>
    </source>
</evidence>
<dbReference type="PANTHER" id="PTHR32322">
    <property type="entry name" value="INNER MEMBRANE TRANSPORTER"/>
    <property type="match status" value="1"/>
</dbReference>
<feature type="transmembrane region" description="Helical" evidence="6">
    <location>
        <begin position="184"/>
        <end position="205"/>
    </location>
</feature>
<evidence type="ECO:0000313" key="8">
    <source>
        <dbReference type="EMBL" id="ANP36611.1"/>
    </source>
</evidence>
<dbReference type="PANTHER" id="PTHR32322:SF2">
    <property type="entry name" value="EAMA DOMAIN-CONTAINING PROTEIN"/>
    <property type="match status" value="1"/>
</dbReference>
<gene>
    <name evidence="8" type="ORF">JL2886_01703</name>
</gene>
<dbReference type="InterPro" id="IPR000620">
    <property type="entry name" value="EamA_dom"/>
</dbReference>
<proteinExistence type="inferred from homology"/>
<organism evidence="8 9">
    <name type="scientific">Phaeobacter gallaeciensis</name>
    <dbReference type="NCBI Taxonomy" id="60890"/>
    <lineage>
        <taxon>Bacteria</taxon>
        <taxon>Pseudomonadati</taxon>
        <taxon>Pseudomonadota</taxon>
        <taxon>Alphaproteobacteria</taxon>
        <taxon>Rhodobacterales</taxon>
        <taxon>Roseobacteraceae</taxon>
        <taxon>Phaeobacter</taxon>
    </lineage>
</organism>
<feature type="transmembrane region" description="Helical" evidence="6">
    <location>
        <begin position="274"/>
        <end position="292"/>
    </location>
</feature>
<evidence type="ECO:0000256" key="4">
    <source>
        <dbReference type="ARBA" id="ARBA00022989"/>
    </source>
</evidence>
<feature type="transmembrane region" description="Helical" evidence="6">
    <location>
        <begin position="71"/>
        <end position="91"/>
    </location>
</feature>
<keyword evidence="9" id="KW-1185">Reference proteome</keyword>
<dbReference type="Proteomes" id="UP000092565">
    <property type="component" value="Chromosome"/>
</dbReference>
<sequence length="303" mass="32534">MGGLTPALRGHIAMLLFSALVAGSFSLGVMVANEIAPAALNAARFALAAVLIGAVALGTRKFRASHFRAPWRFLVLGGLFAAYFVLMFYGLKTADPVSASAVFTLTPVMSGVFGWILLRQVTTPRMALALAIGATGALWVIFRADWSAFTAFEIGQGEMIYFIGCVSHAVYTPMVRKLNRGEPAVVFTFGMLIAGGVILTVFGWNDIRSTDWMNLPGIVWIGLFYLAIFASATTFVLLQYATLHLPSAKVMAYTYLTPSWVIVWEIALGRPVPSGLLLVGIALTVIALVLLLEDDAKPARAPT</sequence>
<keyword evidence="5 6" id="KW-0472">Membrane</keyword>
<evidence type="ECO:0000256" key="6">
    <source>
        <dbReference type="SAM" id="Phobius"/>
    </source>
</evidence>
<feature type="transmembrane region" description="Helical" evidence="6">
    <location>
        <begin position="12"/>
        <end position="32"/>
    </location>
</feature>
<keyword evidence="4 6" id="KW-1133">Transmembrane helix</keyword>
<protein>
    <submittedName>
        <fullName evidence="8">Membrane protein</fullName>
    </submittedName>
</protein>
<dbReference type="SUPFAM" id="SSF103481">
    <property type="entry name" value="Multidrug resistance efflux transporter EmrE"/>
    <property type="match status" value="2"/>
</dbReference>
<evidence type="ECO:0000256" key="1">
    <source>
        <dbReference type="ARBA" id="ARBA00004141"/>
    </source>
</evidence>
<dbReference type="AlphaFoldDB" id="A0A1B0ZR59"/>
<feature type="domain" description="EamA" evidence="7">
    <location>
        <begin position="9"/>
        <end position="141"/>
    </location>
</feature>
<dbReference type="Pfam" id="PF00892">
    <property type="entry name" value="EamA"/>
    <property type="match status" value="2"/>
</dbReference>
<keyword evidence="3 6" id="KW-0812">Transmembrane</keyword>
<name>A0A1B0ZR59_9RHOB</name>
<dbReference type="PATRIC" id="fig|60890.4.peg.1662"/>
<feature type="transmembrane region" description="Helical" evidence="6">
    <location>
        <begin position="97"/>
        <end position="118"/>
    </location>
</feature>
<evidence type="ECO:0000256" key="3">
    <source>
        <dbReference type="ARBA" id="ARBA00022692"/>
    </source>
</evidence>
<dbReference type="InterPro" id="IPR050638">
    <property type="entry name" value="AA-Vitamin_Transporters"/>
</dbReference>
<reference evidence="8 9" key="1">
    <citation type="submission" date="2016-04" db="EMBL/GenBank/DDBJ databases">
        <authorList>
            <person name="Evans L.H."/>
            <person name="Alamgir A."/>
            <person name="Owens N."/>
            <person name="Weber N.D."/>
            <person name="Virtaneva K."/>
            <person name="Barbian K."/>
            <person name="Babar A."/>
            <person name="Rosenke K."/>
        </authorList>
    </citation>
    <scope>NUCLEOTIDE SEQUENCE [LARGE SCALE GENOMIC DNA]</scope>
    <source>
        <strain evidence="8 9">JL2886</strain>
    </source>
</reference>
<evidence type="ECO:0000259" key="7">
    <source>
        <dbReference type="Pfam" id="PF00892"/>
    </source>
</evidence>